<gene>
    <name evidence="2" type="ORF">Celaphus_00005896</name>
</gene>
<keyword evidence="3" id="KW-1185">Reference proteome</keyword>
<name>A0A212CTA0_CEREH</name>
<feature type="compositionally biased region" description="Polar residues" evidence="1">
    <location>
        <begin position="121"/>
        <end position="131"/>
    </location>
</feature>
<feature type="non-terminal residue" evidence="2">
    <location>
        <position position="1"/>
    </location>
</feature>
<proteinExistence type="predicted"/>
<dbReference type="Proteomes" id="UP000242450">
    <property type="component" value="Chromosome 12"/>
</dbReference>
<accession>A0A212CTA0</accession>
<dbReference type="AlphaFoldDB" id="A0A212CTA0"/>
<feature type="compositionally biased region" description="Basic and acidic residues" evidence="1">
    <location>
        <begin position="193"/>
        <end position="208"/>
    </location>
</feature>
<reference evidence="2 3" key="1">
    <citation type="journal article" date="2018" name="Mol. Genet. Genomics">
        <title>The red deer Cervus elaphus genome CerEla1.0: sequencing, annotating, genes, and chromosomes.</title>
        <authorList>
            <person name="Bana N.A."/>
            <person name="Nyiri A."/>
            <person name="Nagy J."/>
            <person name="Frank K."/>
            <person name="Nagy T."/>
            <person name="Steger V."/>
            <person name="Schiller M."/>
            <person name="Lakatos P."/>
            <person name="Sugar L."/>
            <person name="Horn P."/>
            <person name="Barta E."/>
            <person name="Orosz L."/>
        </authorList>
    </citation>
    <scope>NUCLEOTIDE SEQUENCE [LARGE SCALE GENOMIC DNA]</scope>
    <source>
        <strain evidence="2">Hungarian</strain>
    </source>
</reference>
<feature type="region of interest" description="Disordered" evidence="1">
    <location>
        <begin position="1"/>
        <end position="241"/>
    </location>
</feature>
<evidence type="ECO:0000256" key="1">
    <source>
        <dbReference type="SAM" id="MobiDB-lite"/>
    </source>
</evidence>
<dbReference type="EMBL" id="MKHE01000012">
    <property type="protein sequence ID" value="OWK09221.1"/>
    <property type="molecule type" value="Genomic_DNA"/>
</dbReference>
<protein>
    <submittedName>
        <fullName evidence="2">TDP1</fullName>
    </submittedName>
</protein>
<evidence type="ECO:0000313" key="3">
    <source>
        <dbReference type="Proteomes" id="UP000242450"/>
    </source>
</evidence>
<organism evidence="2 3">
    <name type="scientific">Cervus elaphus hippelaphus</name>
    <name type="common">European red deer</name>
    <dbReference type="NCBI Taxonomy" id="46360"/>
    <lineage>
        <taxon>Eukaryota</taxon>
        <taxon>Metazoa</taxon>
        <taxon>Chordata</taxon>
        <taxon>Craniata</taxon>
        <taxon>Vertebrata</taxon>
        <taxon>Euteleostomi</taxon>
        <taxon>Mammalia</taxon>
        <taxon>Eutheria</taxon>
        <taxon>Laurasiatheria</taxon>
        <taxon>Artiodactyla</taxon>
        <taxon>Ruminantia</taxon>
        <taxon>Pecora</taxon>
        <taxon>Cervidae</taxon>
        <taxon>Cervinae</taxon>
        <taxon>Cervus</taxon>
    </lineage>
</organism>
<evidence type="ECO:0000313" key="2">
    <source>
        <dbReference type="EMBL" id="OWK09221.1"/>
    </source>
</evidence>
<feature type="compositionally biased region" description="Basic residues" evidence="1">
    <location>
        <begin position="1"/>
        <end position="13"/>
    </location>
</feature>
<comment type="caution">
    <text evidence="2">The sequence shown here is derived from an EMBL/GenBank/DDBJ whole genome shotgun (WGS) entry which is preliminary data.</text>
</comment>
<sequence>RRSSRKGQGRGHAARAGPAGLNCAHARARETKRGPRRTRARGLWALNLWRPRRERCASSHPGPVRGKPGSGASSRASGLRGGSGGQRSAQWTISSSDESEEEKPQLDKPSASLLPHARQGATGQPKYTCSEAQKAAHRRKLEPVKFSTTDSVSEASPCKRQKSGSQEDLGWCLSSSEDELPRELQQEQAKASRVKEEKGPPSPRDHAARGSGPHSPRTSHGLPEEEDEQETSGEGQDVWDLLDEGNPFQFYLTRVSGIKPKYNAGALHIK</sequence>
<dbReference type="OrthoDB" id="47785at2759"/>
<feature type="non-terminal residue" evidence="2">
    <location>
        <position position="270"/>
    </location>
</feature>